<reference evidence="2" key="1">
    <citation type="submission" date="2023-07" db="EMBL/GenBank/DDBJ databases">
        <title>The carbon used by Thiothrix.</title>
        <authorList>
            <person name="Chen L."/>
        </authorList>
    </citation>
    <scope>NUCLEOTIDE SEQUENCE [LARGE SCALE GENOMIC DNA]</scope>
</reference>
<reference evidence="1 2" key="2">
    <citation type="submission" date="2024-01" db="EMBL/GenBank/DDBJ databases">
        <authorList>
            <person name="Xie X."/>
        </authorList>
    </citation>
    <scope>NUCLEOTIDE SEQUENCE [LARGE SCALE GENOMIC DNA]</scope>
    <source>
        <strain evidence="1">SCUT-1</strain>
    </source>
</reference>
<keyword evidence="2" id="KW-1185">Reference proteome</keyword>
<dbReference type="Proteomes" id="UP001308005">
    <property type="component" value="Unassembled WGS sequence"/>
</dbReference>
<dbReference type="EMBL" id="JAYMYJ010000140">
    <property type="protein sequence ID" value="MEB4592616.1"/>
    <property type="molecule type" value="Genomic_DNA"/>
</dbReference>
<proteinExistence type="predicted"/>
<evidence type="ECO:0000313" key="1">
    <source>
        <dbReference type="EMBL" id="MEB4592616.1"/>
    </source>
</evidence>
<name>A0ABU6D0L3_9GAMM</name>
<comment type="caution">
    <text evidence="1">The sequence shown here is derived from an EMBL/GenBank/DDBJ whole genome shotgun (WGS) entry which is preliminary data.</text>
</comment>
<evidence type="ECO:0000313" key="2">
    <source>
        <dbReference type="Proteomes" id="UP001308005"/>
    </source>
</evidence>
<dbReference type="RefSeq" id="WP_324697006.1">
    <property type="nucleotide sequence ID" value="NZ_JAYMYJ010000140.1"/>
</dbReference>
<organism evidence="1 2">
    <name type="scientific">Candidatus Thiothrix phosphatis</name>
    <dbReference type="NCBI Taxonomy" id="3112415"/>
    <lineage>
        <taxon>Bacteria</taxon>
        <taxon>Pseudomonadati</taxon>
        <taxon>Pseudomonadota</taxon>
        <taxon>Gammaproteobacteria</taxon>
        <taxon>Thiotrichales</taxon>
        <taxon>Thiotrichaceae</taxon>
        <taxon>Thiothrix</taxon>
    </lineage>
</organism>
<gene>
    <name evidence="1" type="ORF">VSS37_16650</name>
</gene>
<protein>
    <submittedName>
        <fullName evidence="1">Uncharacterized protein</fullName>
    </submittedName>
</protein>
<sequence>MSAIETMQIGKLITLEQAAHRLAEVDNGYADLHWALLFCLESFTRFCIRVTYPVNTWEREHELQEGANCRQCVAIHEERERLALEDADESEFPEFCDNCEMVAEPIMGQGDYLGQRWGVFFVPAGAVSALANSDIQEVRCSVFYVPDESWSGGYRRFELASDYHVTMDWIDGEESNREEWRKTLDGQSREDSLPIRLADLLVWKEDFESALQGGDARENRKSFPMNNNDTKLNTTEKVTTWMKGYASENGIVSNTPMSDEQLKSFRGDALKAGVAASTFNTCRRALGFLGQDRAG</sequence>
<accession>A0ABU6D0L3</accession>